<feature type="transmembrane region" description="Helical" evidence="8">
    <location>
        <begin position="128"/>
        <end position="147"/>
    </location>
</feature>
<dbReference type="InterPro" id="IPR001851">
    <property type="entry name" value="ABC_transp_permease"/>
</dbReference>
<evidence type="ECO:0000256" key="4">
    <source>
        <dbReference type="ARBA" id="ARBA00022519"/>
    </source>
</evidence>
<gene>
    <name evidence="9" type="ORF">Ga0080559_TMP4134</name>
</gene>
<evidence type="ECO:0000313" key="10">
    <source>
        <dbReference type="Proteomes" id="UP000186559"/>
    </source>
</evidence>
<keyword evidence="7 8" id="KW-0472">Membrane</keyword>
<evidence type="ECO:0000256" key="8">
    <source>
        <dbReference type="SAM" id="Phobius"/>
    </source>
</evidence>
<proteinExistence type="predicted"/>
<dbReference type="KEGG" id="tpro:Ga0080559_TMP4134"/>
<keyword evidence="10" id="KW-1185">Reference proteome</keyword>
<keyword evidence="4" id="KW-0997">Cell inner membrane</keyword>
<feature type="transmembrane region" description="Helical" evidence="8">
    <location>
        <begin position="21"/>
        <end position="38"/>
    </location>
</feature>
<dbReference type="GO" id="GO:0005886">
    <property type="term" value="C:plasma membrane"/>
    <property type="evidence" value="ECO:0007669"/>
    <property type="project" value="UniProtKB-SubCell"/>
</dbReference>
<evidence type="ECO:0000256" key="3">
    <source>
        <dbReference type="ARBA" id="ARBA00022475"/>
    </source>
</evidence>
<evidence type="ECO:0000256" key="7">
    <source>
        <dbReference type="ARBA" id="ARBA00023136"/>
    </source>
</evidence>
<feature type="transmembrane region" description="Helical" evidence="8">
    <location>
        <begin position="99"/>
        <end position="121"/>
    </location>
</feature>
<evidence type="ECO:0000256" key="6">
    <source>
        <dbReference type="ARBA" id="ARBA00022989"/>
    </source>
</evidence>
<reference evidence="9 10" key="1">
    <citation type="submission" date="2016-03" db="EMBL/GenBank/DDBJ databases">
        <title>Deep-sea bacteria in the southern Pacific.</title>
        <authorList>
            <person name="Tang K."/>
        </authorList>
    </citation>
    <scope>NUCLEOTIDE SEQUENCE [LARGE SCALE GENOMIC DNA]</scope>
    <source>
        <strain evidence="9 10">JLT2016</strain>
    </source>
</reference>
<dbReference type="STRING" id="1229727.Ga0080559_TMP4134"/>
<name>A0A1U7DA37_9RHOB</name>
<dbReference type="PANTHER" id="PTHR32196">
    <property type="entry name" value="ABC TRANSPORTER PERMEASE PROTEIN YPHD-RELATED-RELATED"/>
    <property type="match status" value="1"/>
</dbReference>
<dbReference type="CDD" id="cd06579">
    <property type="entry name" value="TM_PBP1_transp_AraH_like"/>
    <property type="match status" value="1"/>
</dbReference>
<dbReference type="Proteomes" id="UP000186559">
    <property type="component" value="Chromosome"/>
</dbReference>
<evidence type="ECO:0000256" key="1">
    <source>
        <dbReference type="ARBA" id="ARBA00004651"/>
    </source>
</evidence>
<feature type="transmembrane region" description="Helical" evidence="8">
    <location>
        <begin position="50"/>
        <end position="68"/>
    </location>
</feature>
<feature type="transmembrane region" description="Helical" evidence="8">
    <location>
        <begin position="280"/>
        <end position="299"/>
    </location>
</feature>
<organism evidence="9 10">
    <name type="scientific">Salipiger profundus</name>
    <dbReference type="NCBI Taxonomy" id="1229727"/>
    <lineage>
        <taxon>Bacteria</taxon>
        <taxon>Pseudomonadati</taxon>
        <taxon>Pseudomonadota</taxon>
        <taxon>Alphaproteobacteria</taxon>
        <taxon>Rhodobacterales</taxon>
        <taxon>Roseobacteraceae</taxon>
        <taxon>Salipiger</taxon>
    </lineage>
</organism>
<comment type="subcellular location">
    <subcellularLocation>
        <location evidence="1">Cell membrane</location>
        <topology evidence="1">Multi-pass membrane protein</topology>
    </subcellularLocation>
</comment>
<keyword evidence="5 8" id="KW-0812">Transmembrane</keyword>
<dbReference type="RefSeq" id="WP_076624644.1">
    <property type="nucleotide sequence ID" value="NZ_BMEW01000001.1"/>
</dbReference>
<evidence type="ECO:0000313" key="9">
    <source>
        <dbReference type="EMBL" id="APX24930.1"/>
    </source>
</evidence>
<dbReference type="OrthoDB" id="7723490at2"/>
<feature type="transmembrane region" description="Helical" evidence="8">
    <location>
        <begin position="220"/>
        <end position="242"/>
    </location>
</feature>
<dbReference type="EMBL" id="CP014796">
    <property type="protein sequence ID" value="APX24930.1"/>
    <property type="molecule type" value="Genomic_DNA"/>
</dbReference>
<keyword evidence="6 8" id="KW-1133">Transmembrane helix</keyword>
<dbReference type="PANTHER" id="PTHR32196:SF21">
    <property type="entry name" value="ABC TRANSPORTER PERMEASE PROTEIN YPHD-RELATED"/>
    <property type="match status" value="1"/>
</dbReference>
<protein>
    <submittedName>
        <fullName evidence="9">Ribose transport system permease protein</fullName>
    </submittedName>
</protein>
<evidence type="ECO:0000256" key="5">
    <source>
        <dbReference type="ARBA" id="ARBA00022692"/>
    </source>
</evidence>
<feature type="transmembrane region" description="Helical" evidence="8">
    <location>
        <begin position="167"/>
        <end position="191"/>
    </location>
</feature>
<dbReference type="AlphaFoldDB" id="A0A1U7DA37"/>
<evidence type="ECO:0000256" key="2">
    <source>
        <dbReference type="ARBA" id="ARBA00022448"/>
    </source>
</evidence>
<dbReference type="GO" id="GO:0022857">
    <property type="term" value="F:transmembrane transporter activity"/>
    <property type="evidence" value="ECO:0007669"/>
    <property type="project" value="InterPro"/>
</dbReference>
<keyword evidence="3" id="KW-1003">Cell membrane</keyword>
<dbReference type="Pfam" id="PF02653">
    <property type="entry name" value="BPD_transp_2"/>
    <property type="match status" value="1"/>
</dbReference>
<feature type="transmembrane region" description="Helical" evidence="8">
    <location>
        <begin position="254"/>
        <end position="273"/>
    </location>
</feature>
<keyword evidence="2" id="KW-0813">Transport</keyword>
<accession>A0A1U7DA37</accession>
<sequence>MTQNSFIKSRWQRLGLTVQEQIVLALTALLLVFFSVILDNFLSTGNMINLLRSVAVLGMLSLGMCLVVIGRGVDLAMVATLVVGASWALRITSQTDISFGWAWLMGLGFALASGLAIGAIIAFAEIPAIFTTLAMAAVIFGFGNTYLFTNDLHLAPADNTWLEALGYGATFGVPNVIYFFGAMALALHLLLKKTRFGRTVYAIGENPAAARLAGLPVRPVIVAQYVISALIAYLAGLAIVASNSGINIRLYNSTLVYELLLVVVLGGIGLSGGKGGVRNVIFGVLLVGTLFTGMTIMNLTYTQQNLVKGLVLLAALIADTLINPRDEQTSQQGDI</sequence>